<dbReference type="KEGG" id="ngr:NAEGRDRAFT_79470"/>
<keyword evidence="2" id="KW-1015">Disulfide bond</keyword>
<dbReference type="GO" id="GO:0004252">
    <property type="term" value="F:serine-type endopeptidase activity"/>
    <property type="evidence" value="ECO:0007669"/>
    <property type="project" value="InterPro"/>
</dbReference>
<dbReference type="AlphaFoldDB" id="D2VCV9"/>
<dbReference type="PANTHER" id="PTHR24276">
    <property type="entry name" value="POLYSERASE-RELATED"/>
    <property type="match status" value="1"/>
</dbReference>
<dbReference type="FunFam" id="2.40.10.10:FF:000068">
    <property type="entry name" value="transmembrane protease serine 2"/>
    <property type="match status" value="1"/>
</dbReference>
<dbReference type="CDD" id="cd00190">
    <property type="entry name" value="Tryp_SPc"/>
    <property type="match status" value="1"/>
</dbReference>
<dbReference type="SUPFAM" id="SSF50494">
    <property type="entry name" value="Trypsin-like serine proteases"/>
    <property type="match status" value="1"/>
</dbReference>
<evidence type="ECO:0000256" key="1">
    <source>
        <dbReference type="ARBA" id="ARBA00007664"/>
    </source>
</evidence>
<feature type="domain" description="Peptidase S1" evidence="3">
    <location>
        <begin position="210"/>
        <end position="464"/>
    </location>
</feature>
<gene>
    <name evidence="4" type="ORF">NAEGRDRAFT_79470</name>
</gene>
<comment type="similarity">
    <text evidence="1">Belongs to the peptidase S1 family.</text>
</comment>
<dbReference type="InParanoid" id="D2VCV9"/>
<accession>D2VCV9</accession>
<dbReference type="PROSITE" id="PS00134">
    <property type="entry name" value="TRYPSIN_HIS"/>
    <property type="match status" value="1"/>
</dbReference>
<dbReference type="InterPro" id="IPR018114">
    <property type="entry name" value="TRYPSIN_HIS"/>
</dbReference>
<dbReference type="GeneID" id="8857381"/>
<reference evidence="4 5" key="1">
    <citation type="journal article" date="2010" name="Cell">
        <title>The genome of Naegleria gruberi illuminates early eukaryotic versatility.</title>
        <authorList>
            <person name="Fritz-Laylin L.K."/>
            <person name="Prochnik S.E."/>
            <person name="Ginger M.L."/>
            <person name="Dacks J.B."/>
            <person name="Carpenter M.L."/>
            <person name="Field M.C."/>
            <person name="Kuo A."/>
            <person name="Paredez A."/>
            <person name="Chapman J."/>
            <person name="Pham J."/>
            <person name="Shu S."/>
            <person name="Neupane R."/>
            <person name="Cipriano M."/>
            <person name="Mancuso J."/>
            <person name="Tu H."/>
            <person name="Salamov A."/>
            <person name="Lindquist E."/>
            <person name="Shapiro H."/>
            <person name="Lucas S."/>
            <person name="Grigoriev I.V."/>
            <person name="Cande W.Z."/>
            <person name="Fulton C."/>
            <person name="Rokhsar D.S."/>
            <person name="Dawson S.C."/>
        </authorList>
    </citation>
    <scope>NUCLEOTIDE SEQUENCE [LARGE SCALE GENOMIC DNA]</scope>
    <source>
        <strain evidence="4 5">NEG-M</strain>
    </source>
</reference>
<evidence type="ECO:0000259" key="3">
    <source>
        <dbReference type="PROSITE" id="PS50240"/>
    </source>
</evidence>
<dbReference type="PRINTS" id="PR00722">
    <property type="entry name" value="CHYMOTRYPSIN"/>
</dbReference>
<dbReference type="GO" id="GO:0006508">
    <property type="term" value="P:proteolysis"/>
    <property type="evidence" value="ECO:0007669"/>
    <property type="project" value="InterPro"/>
</dbReference>
<proteinExistence type="inferred from homology"/>
<dbReference type="SMART" id="SM00020">
    <property type="entry name" value="Tryp_SPc"/>
    <property type="match status" value="1"/>
</dbReference>
<dbReference type="GO" id="GO:0004222">
    <property type="term" value="F:metalloendopeptidase activity"/>
    <property type="evidence" value="ECO:0007669"/>
    <property type="project" value="InterPro"/>
</dbReference>
<dbReference type="VEuPathDB" id="AmoebaDB:NAEGRDRAFT_79470"/>
<dbReference type="Gene3D" id="2.40.10.10">
    <property type="entry name" value="Trypsin-like serine proteases"/>
    <property type="match status" value="2"/>
</dbReference>
<dbReference type="PROSITE" id="PS50240">
    <property type="entry name" value="TRYPSIN_DOM"/>
    <property type="match status" value="1"/>
</dbReference>
<dbReference type="InterPro" id="IPR001314">
    <property type="entry name" value="Peptidase_S1A"/>
</dbReference>
<dbReference type="PANTHER" id="PTHR24276:SF91">
    <property type="entry name" value="AT26814P-RELATED"/>
    <property type="match status" value="1"/>
</dbReference>
<evidence type="ECO:0000313" key="4">
    <source>
        <dbReference type="EMBL" id="EFC45489.1"/>
    </source>
</evidence>
<protein>
    <submittedName>
        <fullName evidence="4">Trypsin-like protein</fullName>
    </submittedName>
</protein>
<dbReference type="InterPro" id="IPR001254">
    <property type="entry name" value="Trypsin_dom"/>
</dbReference>
<dbReference type="InterPro" id="IPR009003">
    <property type="entry name" value="Peptidase_S1_PA"/>
</dbReference>
<dbReference type="Pfam" id="PF00089">
    <property type="entry name" value="Trypsin"/>
    <property type="match status" value="1"/>
</dbReference>
<sequence length="528" mass="58040">MVSVLTEKRVNKLLQEIKEQNTKGCGMLKRGLDLKKCESPEEDGVSGYYSSSKNQIVICCNRMIGKSDLENTVVHELVHAYDFCRFRQLFYCKVRACSEVRAYYLGGSCASAEDLKNYSNKEECLKRHAFASTVSACKQSALSDVDDVFKQCFNDESPFKSISEEKVFKPHLLPDKDKILFLITLFNVLCPIEGNKRASLNIHSPQDTKIQGGIQTSNHEFPFLVSLQQRSVSGNVFHKCCGSIISKRFILTAGHCAYEASATNYAAVMGVTTLSECTITKSLFSSGYTIQSSSSCVVARVKALHLHPSYDDYSLNNDIAIVELYDDIPYSSTIKPVTLASSLPAFNAMQIVAGWGITSSYVNQAVDHMMKATVPYVEDKYCNDLELDMSTTVGKLCAGAGDGKDACAGDSGSGLFHTVNSTDFIEIGIVSYGPSQCGTPAASSNRGVYTTIPFHKEWIKAISNVSVGVSEFEYENIVVTSNSSSVHIGGSQIVLESGFYSMNLSFVVILNCLLEIMSRMLFSFWMHP</sequence>
<dbReference type="OrthoDB" id="285308at2759"/>
<name>D2VCV9_NAEGR</name>
<evidence type="ECO:0000313" key="5">
    <source>
        <dbReference type="Proteomes" id="UP000006671"/>
    </source>
</evidence>
<organism evidence="5">
    <name type="scientific">Naegleria gruberi</name>
    <name type="common">Amoeba</name>
    <dbReference type="NCBI Taxonomy" id="5762"/>
    <lineage>
        <taxon>Eukaryota</taxon>
        <taxon>Discoba</taxon>
        <taxon>Heterolobosea</taxon>
        <taxon>Tetramitia</taxon>
        <taxon>Eutetramitia</taxon>
        <taxon>Vahlkampfiidae</taxon>
        <taxon>Naegleria</taxon>
    </lineage>
</organism>
<keyword evidence="5" id="KW-1185">Reference proteome</keyword>
<dbReference type="RefSeq" id="XP_002678233.1">
    <property type="nucleotide sequence ID" value="XM_002678187.1"/>
</dbReference>
<dbReference type="InterPro" id="IPR043504">
    <property type="entry name" value="Peptidase_S1_PA_chymotrypsin"/>
</dbReference>
<dbReference type="InterPro" id="IPR050430">
    <property type="entry name" value="Peptidase_S1"/>
</dbReference>
<dbReference type="Pfam" id="PF09768">
    <property type="entry name" value="Peptidase_M76"/>
    <property type="match status" value="1"/>
</dbReference>
<dbReference type="InterPro" id="IPR019165">
    <property type="entry name" value="Peptidase_M76_ATP23"/>
</dbReference>
<dbReference type="STRING" id="5762.D2VCV9"/>
<dbReference type="EMBL" id="GG738863">
    <property type="protein sequence ID" value="EFC45489.1"/>
    <property type="molecule type" value="Genomic_DNA"/>
</dbReference>
<dbReference type="Proteomes" id="UP000006671">
    <property type="component" value="Unassembled WGS sequence"/>
</dbReference>
<dbReference type="eggNOG" id="KOG3314">
    <property type="taxonomic scope" value="Eukaryota"/>
</dbReference>
<evidence type="ECO:0000256" key="2">
    <source>
        <dbReference type="ARBA" id="ARBA00023157"/>
    </source>
</evidence>
<dbReference type="eggNOG" id="KOG3627">
    <property type="taxonomic scope" value="Eukaryota"/>
</dbReference>